<dbReference type="AlphaFoldDB" id="G2FHR8"/>
<evidence type="ECO:0000313" key="1">
    <source>
        <dbReference type="EMBL" id="EGW53712.1"/>
    </source>
</evidence>
<sequence length="48" mass="5218">MWRTLSILTEASLILHELSRLDKGEIIPLPSEESAAELAGISPSGAQW</sequence>
<evidence type="ECO:0000313" key="2">
    <source>
        <dbReference type="Proteomes" id="UP000005167"/>
    </source>
</evidence>
<comment type="caution">
    <text evidence="1">The sequence shown here is derived from an EMBL/GenBank/DDBJ whole genome shotgun (WGS) entry which is preliminary data.</text>
</comment>
<organism evidence="1 2">
    <name type="scientific">endosymbiont of Tevnia jerichonana</name>
    <name type="common">vent Tica</name>
    <dbReference type="NCBI Taxonomy" id="1049564"/>
    <lineage>
        <taxon>Bacteria</taxon>
        <taxon>Pseudomonadati</taxon>
        <taxon>Pseudomonadota</taxon>
        <taxon>Gammaproteobacteria</taxon>
        <taxon>sulfur-oxidizing symbionts</taxon>
    </lineage>
</organism>
<reference evidence="1 2" key="1">
    <citation type="journal article" date="2011" name="ISME J.">
        <title>The endosymbionts of the deep-sea tubeworms Riftia pachyptila and Tevnia jerichonana share an identical physiology as revealed by proteogenomic analyses.</title>
        <authorList>
            <person name="Gardebrecht A."/>
            <person name="Markert S."/>
            <person name="Felbeck H."/>
            <person name="Thuermer A."/>
            <person name="Albrecht D."/>
            <person name="Wollherr A."/>
            <person name="Kabisch J."/>
            <person name="Lehmann R."/>
            <person name="Daniel R."/>
            <person name="Liesegang H."/>
            <person name="Hecker M."/>
            <person name="Sievert S.M."/>
            <person name="Schweder T."/>
        </authorList>
    </citation>
    <scope>NUCLEOTIDE SEQUENCE [LARGE SCALE GENOMIC DNA]</scope>
</reference>
<keyword evidence="2" id="KW-1185">Reference proteome</keyword>
<accession>G2FHR8</accession>
<protein>
    <submittedName>
        <fullName evidence="1">Uncharacterized protein</fullName>
    </submittedName>
</protein>
<dbReference type="EMBL" id="AFZB01000023">
    <property type="protein sequence ID" value="EGW53712.1"/>
    <property type="molecule type" value="Genomic_DNA"/>
</dbReference>
<name>G2FHR8_9GAMM</name>
<proteinExistence type="predicted"/>
<gene>
    <name evidence="1" type="ORF">TevJSym_aw00610</name>
</gene>
<dbReference type="Proteomes" id="UP000005167">
    <property type="component" value="Unassembled WGS sequence"/>
</dbReference>